<evidence type="ECO:0000256" key="1">
    <source>
        <dbReference type="ARBA" id="ARBA00022491"/>
    </source>
</evidence>
<comment type="caution">
    <text evidence="7">The sequence shown here is derived from an EMBL/GenBank/DDBJ whole genome shotgun (WGS) entry which is preliminary data.</text>
</comment>
<dbReference type="Proteomes" id="UP000030848">
    <property type="component" value="Unassembled WGS sequence"/>
</dbReference>
<dbReference type="AlphaFoldDB" id="A0A837D8Q2"/>
<accession>A0A837D8Q2</accession>
<dbReference type="SUPFAM" id="SSF46689">
    <property type="entry name" value="Homeodomain-like"/>
    <property type="match status" value="1"/>
</dbReference>
<dbReference type="GO" id="GO:0003700">
    <property type="term" value="F:DNA-binding transcription factor activity"/>
    <property type="evidence" value="ECO:0007669"/>
    <property type="project" value="TreeGrafter"/>
</dbReference>
<dbReference type="InterPro" id="IPR001647">
    <property type="entry name" value="HTH_TetR"/>
</dbReference>
<dbReference type="PANTHER" id="PTHR30055:SF151">
    <property type="entry name" value="TRANSCRIPTIONAL REGULATORY PROTEIN"/>
    <property type="match status" value="1"/>
</dbReference>
<dbReference type="OrthoDB" id="3291296at2"/>
<evidence type="ECO:0000256" key="3">
    <source>
        <dbReference type="ARBA" id="ARBA00023125"/>
    </source>
</evidence>
<keyword evidence="2" id="KW-0805">Transcription regulation</keyword>
<keyword evidence="3 5" id="KW-0238">DNA-binding</keyword>
<gene>
    <name evidence="7" type="ORF">MINT15_25270</name>
</gene>
<dbReference type="Pfam" id="PF00440">
    <property type="entry name" value="TetR_N"/>
    <property type="match status" value="1"/>
</dbReference>
<dbReference type="Gene3D" id="1.10.357.10">
    <property type="entry name" value="Tetracycline Repressor, domain 2"/>
    <property type="match status" value="1"/>
</dbReference>
<name>A0A837D8Q2_9PSEU</name>
<dbReference type="PROSITE" id="PS50977">
    <property type="entry name" value="HTH_TETR_2"/>
    <property type="match status" value="1"/>
</dbReference>
<dbReference type="PRINTS" id="PR00400">
    <property type="entry name" value="TETREPRESSOR"/>
</dbReference>
<dbReference type="PROSITE" id="PS01081">
    <property type="entry name" value="HTH_TETR_1"/>
    <property type="match status" value="1"/>
</dbReference>
<dbReference type="InterPro" id="IPR023772">
    <property type="entry name" value="DNA-bd_HTH_TetR-type_CS"/>
</dbReference>
<dbReference type="InterPro" id="IPR050109">
    <property type="entry name" value="HTH-type_TetR-like_transc_reg"/>
</dbReference>
<dbReference type="Pfam" id="PF02909">
    <property type="entry name" value="TetR_C_1"/>
    <property type="match status" value="1"/>
</dbReference>
<dbReference type="InterPro" id="IPR003012">
    <property type="entry name" value="Tet_transcr_reg_TetR"/>
</dbReference>
<organism evidence="7 8">
    <name type="scientific">Saccharomonospora viridis</name>
    <dbReference type="NCBI Taxonomy" id="1852"/>
    <lineage>
        <taxon>Bacteria</taxon>
        <taxon>Bacillati</taxon>
        <taxon>Actinomycetota</taxon>
        <taxon>Actinomycetes</taxon>
        <taxon>Pseudonocardiales</taxon>
        <taxon>Pseudonocardiaceae</taxon>
        <taxon>Saccharomonospora</taxon>
    </lineage>
</organism>
<dbReference type="InterPro" id="IPR004111">
    <property type="entry name" value="Repressor_TetR_C"/>
</dbReference>
<evidence type="ECO:0000256" key="4">
    <source>
        <dbReference type="ARBA" id="ARBA00023163"/>
    </source>
</evidence>
<dbReference type="RefSeq" id="WP_015786681.1">
    <property type="nucleotide sequence ID" value="NZ_CALJZO010000053.1"/>
</dbReference>
<protein>
    <submittedName>
        <fullName evidence="7">TetR family transcriptional regulator</fullName>
    </submittedName>
</protein>
<sequence length="210" mass="23769">MPRPKQPLLTRESIVATALEIIDTDGLDALSTPRLAKEMNVTAPSLYHHFQDKNEILAEVARAILLEIPFPRRKPDSEWSELFVQLSLNFRRAVLRHRNAAPILLQHMPRDVLISVYERIAVFLREAGVPPRLHVLMLDGLEKYTLGTSLTEAMHSPRRRTSIFGTIDPEEQPTLAEAVKANEWNAEQLFVRTIRSFLAGVASGTENESE</sequence>
<dbReference type="GO" id="GO:0046677">
    <property type="term" value="P:response to antibiotic"/>
    <property type="evidence" value="ECO:0007669"/>
    <property type="project" value="InterPro"/>
</dbReference>
<reference evidence="7 8" key="1">
    <citation type="submission" date="2014-10" db="EMBL/GenBank/DDBJ databases">
        <title>Genome sequence of Micropolyspora internatus JCM3315.</title>
        <authorList>
            <person name="Shin S.-K."/>
            <person name="Yi H."/>
        </authorList>
    </citation>
    <scope>NUCLEOTIDE SEQUENCE [LARGE SCALE GENOMIC DNA]</scope>
    <source>
        <strain evidence="7 8">JCM 3315</strain>
    </source>
</reference>
<keyword evidence="1" id="KW-0678">Repressor</keyword>
<dbReference type="InterPro" id="IPR009057">
    <property type="entry name" value="Homeodomain-like_sf"/>
</dbReference>
<dbReference type="InterPro" id="IPR036271">
    <property type="entry name" value="Tet_transcr_reg_TetR-rel_C_sf"/>
</dbReference>
<proteinExistence type="predicted"/>
<keyword evidence="4" id="KW-0804">Transcription</keyword>
<feature type="DNA-binding region" description="H-T-H motif" evidence="5">
    <location>
        <begin position="31"/>
        <end position="50"/>
    </location>
</feature>
<dbReference type="GO" id="GO:0045892">
    <property type="term" value="P:negative regulation of DNA-templated transcription"/>
    <property type="evidence" value="ECO:0007669"/>
    <property type="project" value="InterPro"/>
</dbReference>
<evidence type="ECO:0000259" key="6">
    <source>
        <dbReference type="PROSITE" id="PS50977"/>
    </source>
</evidence>
<dbReference type="OMA" id="DWPEFFV"/>
<dbReference type="PANTHER" id="PTHR30055">
    <property type="entry name" value="HTH-TYPE TRANSCRIPTIONAL REGULATOR RUTR"/>
    <property type="match status" value="1"/>
</dbReference>
<feature type="domain" description="HTH tetR-type" evidence="6">
    <location>
        <begin position="8"/>
        <end position="68"/>
    </location>
</feature>
<dbReference type="EMBL" id="JRZE01000005">
    <property type="protein sequence ID" value="KHF43802.1"/>
    <property type="molecule type" value="Genomic_DNA"/>
</dbReference>
<evidence type="ECO:0000256" key="2">
    <source>
        <dbReference type="ARBA" id="ARBA00023015"/>
    </source>
</evidence>
<evidence type="ECO:0000313" key="7">
    <source>
        <dbReference type="EMBL" id="KHF43802.1"/>
    </source>
</evidence>
<dbReference type="PRINTS" id="PR00455">
    <property type="entry name" value="HTHTETR"/>
</dbReference>
<dbReference type="GO" id="GO:0000976">
    <property type="term" value="F:transcription cis-regulatory region binding"/>
    <property type="evidence" value="ECO:0007669"/>
    <property type="project" value="TreeGrafter"/>
</dbReference>
<evidence type="ECO:0000256" key="5">
    <source>
        <dbReference type="PROSITE-ProRule" id="PRU00335"/>
    </source>
</evidence>
<evidence type="ECO:0000313" key="8">
    <source>
        <dbReference type="Proteomes" id="UP000030848"/>
    </source>
</evidence>
<dbReference type="SUPFAM" id="SSF48498">
    <property type="entry name" value="Tetracyclin repressor-like, C-terminal domain"/>
    <property type="match status" value="1"/>
</dbReference>